<dbReference type="EMBL" id="BAAAQY010000021">
    <property type="protein sequence ID" value="GAA2250599.1"/>
    <property type="molecule type" value="Genomic_DNA"/>
</dbReference>
<evidence type="ECO:0000256" key="3">
    <source>
        <dbReference type="ARBA" id="ARBA00022741"/>
    </source>
</evidence>
<dbReference type="GO" id="GO:0016301">
    <property type="term" value="F:kinase activity"/>
    <property type="evidence" value="ECO:0007669"/>
    <property type="project" value="UniProtKB-KW"/>
</dbReference>
<evidence type="ECO:0000256" key="2">
    <source>
        <dbReference type="ARBA" id="ARBA00022679"/>
    </source>
</evidence>
<dbReference type="SUPFAM" id="SSF53067">
    <property type="entry name" value="Actin-like ATPase domain"/>
    <property type="match status" value="2"/>
</dbReference>
<evidence type="ECO:0000313" key="10">
    <source>
        <dbReference type="EMBL" id="GAA2250599.1"/>
    </source>
</evidence>
<dbReference type="Proteomes" id="UP001500929">
    <property type="component" value="Unassembled WGS sequence"/>
</dbReference>
<feature type="domain" description="Carbohydrate kinase FGGY C-terminal" evidence="9">
    <location>
        <begin position="209"/>
        <end position="392"/>
    </location>
</feature>
<feature type="region of interest" description="Disordered" evidence="7">
    <location>
        <begin position="430"/>
        <end position="464"/>
    </location>
</feature>
<dbReference type="Pfam" id="PF00370">
    <property type="entry name" value="FGGY_N"/>
    <property type="match status" value="1"/>
</dbReference>
<name>A0ABN3E7V0_9MICO</name>
<evidence type="ECO:0000259" key="9">
    <source>
        <dbReference type="Pfam" id="PF02782"/>
    </source>
</evidence>
<evidence type="ECO:0000259" key="8">
    <source>
        <dbReference type="Pfam" id="PF00370"/>
    </source>
</evidence>
<dbReference type="Gene3D" id="3.30.420.40">
    <property type="match status" value="2"/>
</dbReference>
<evidence type="ECO:0000256" key="6">
    <source>
        <dbReference type="ARBA" id="ARBA00043149"/>
    </source>
</evidence>
<evidence type="ECO:0000256" key="4">
    <source>
        <dbReference type="ARBA" id="ARBA00022777"/>
    </source>
</evidence>
<evidence type="ECO:0000256" key="1">
    <source>
        <dbReference type="ARBA" id="ARBA00009156"/>
    </source>
</evidence>
<dbReference type="InterPro" id="IPR018483">
    <property type="entry name" value="Carb_kinase_FGGY_CS"/>
</dbReference>
<dbReference type="PIRSF" id="PIRSF000538">
    <property type="entry name" value="GlpK"/>
    <property type="match status" value="1"/>
</dbReference>
<sequence>MEIADSLHLAVAELLGGLDTEVVGLGISNQRESALVWRRSDGRPMGPVLGWQDRRTAARVREAERRGWLDVVEEKSGLPLDPMFSALKLQWLLDQVDPDRSQSRSGKLAVGTVDSWMAFVLTGEHRIEMGNASRTQLFALDVLDWDDQLLEIFNVPRACLPEVFASNVPTAPVRGLPGIRDGVRIYGALGDSHAALFAHGARTPGDVKATYGSGSSIIGLAGDRVPRASGLVRTIAWSTDVPAYAFEGTVLSTGATLLWLAQLLGTDPAGLSALAQSSEAQDHVDLIPAFAGLGAPYWDDDAVALVCGFGLGTSRAELARAAFESIALQTEMLFRCVADATGEQVGRVLVDGGPTQNDWLMQLQADLSQRTVSRSNVAELSALGAAHLAGVSSGFWTSEECITLAKDVSTFVPAMDPLVAAARRERWRSAVERSRFQPSGGGPSDAVSDPGSGDAAPAGTVAVG</sequence>
<proteinExistence type="inferred from homology"/>
<keyword evidence="2" id="KW-0808">Transferase</keyword>
<evidence type="ECO:0000313" key="11">
    <source>
        <dbReference type="Proteomes" id="UP001500929"/>
    </source>
</evidence>
<dbReference type="InterPro" id="IPR000577">
    <property type="entry name" value="Carb_kinase_FGGY"/>
</dbReference>
<keyword evidence="3" id="KW-0547">Nucleotide-binding</keyword>
<keyword evidence="4 10" id="KW-0418">Kinase</keyword>
<gene>
    <name evidence="10" type="ORF">GCM10009851_40150</name>
</gene>
<organism evidence="10 11">
    <name type="scientific">Herbiconiux moechotypicola</name>
    <dbReference type="NCBI Taxonomy" id="637393"/>
    <lineage>
        <taxon>Bacteria</taxon>
        <taxon>Bacillati</taxon>
        <taxon>Actinomycetota</taxon>
        <taxon>Actinomycetes</taxon>
        <taxon>Micrococcales</taxon>
        <taxon>Microbacteriaceae</taxon>
        <taxon>Herbiconiux</taxon>
    </lineage>
</organism>
<keyword evidence="5" id="KW-0067">ATP-binding</keyword>
<dbReference type="Pfam" id="PF02782">
    <property type="entry name" value="FGGY_C"/>
    <property type="match status" value="1"/>
</dbReference>
<feature type="domain" description="Carbohydrate kinase FGGY N-terminal" evidence="8">
    <location>
        <begin position="19"/>
        <end position="197"/>
    </location>
</feature>
<dbReference type="InterPro" id="IPR043129">
    <property type="entry name" value="ATPase_NBD"/>
</dbReference>
<evidence type="ECO:0000256" key="7">
    <source>
        <dbReference type="SAM" id="MobiDB-lite"/>
    </source>
</evidence>
<protein>
    <recommendedName>
        <fullName evidence="6">ATP:glycerol 3-phosphotransferase</fullName>
    </recommendedName>
</protein>
<evidence type="ECO:0000256" key="5">
    <source>
        <dbReference type="ARBA" id="ARBA00022840"/>
    </source>
</evidence>
<dbReference type="InterPro" id="IPR018485">
    <property type="entry name" value="FGGY_C"/>
</dbReference>
<dbReference type="PANTHER" id="PTHR10196">
    <property type="entry name" value="SUGAR KINASE"/>
    <property type="match status" value="1"/>
</dbReference>
<accession>A0ABN3E7V0</accession>
<keyword evidence="11" id="KW-1185">Reference proteome</keyword>
<comment type="caution">
    <text evidence="10">The sequence shown here is derived from an EMBL/GenBank/DDBJ whole genome shotgun (WGS) entry which is preliminary data.</text>
</comment>
<dbReference type="PANTHER" id="PTHR10196:SF69">
    <property type="entry name" value="GLYCEROL KINASE"/>
    <property type="match status" value="1"/>
</dbReference>
<dbReference type="InterPro" id="IPR018484">
    <property type="entry name" value="FGGY_N"/>
</dbReference>
<comment type="similarity">
    <text evidence="1">Belongs to the FGGY kinase family.</text>
</comment>
<dbReference type="PROSITE" id="PS00933">
    <property type="entry name" value="FGGY_KINASES_1"/>
    <property type="match status" value="1"/>
</dbReference>
<reference evidence="10 11" key="1">
    <citation type="journal article" date="2019" name="Int. J. Syst. Evol. Microbiol.">
        <title>The Global Catalogue of Microorganisms (GCM) 10K type strain sequencing project: providing services to taxonomists for standard genome sequencing and annotation.</title>
        <authorList>
            <consortium name="The Broad Institute Genomics Platform"/>
            <consortium name="The Broad Institute Genome Sequencing Center for Infectious Disease"/>
            <person name="Wu L."/>
            <person name="Ma J."/>
        </authorList>
    </citation>
    <scope>NUCLEOTIDE SEQUENCE [LARGE SCALE GENOMIC DNA]</scope>
    <source>
        <strain evidence="10 11">JCM 16117</strain>
    </source>
</reference>